<name>A0ABT7KR04_9HYPH</name>
<proteinExistence type="predicted"/>
<dbReference type="Gene3D" id="1.10.260.40">
    <property type="entry name" value="lambda repressor-like DNA-binding domains"/>
    <property type="match status" value="1"/>
</dbReference>
<protein>
    <submittedName>
        <fullName evidence="2">Helix-turn-helix transcriptional regulator</fullName>
    </submittedName>
</protein>
<accession>A0ABT7KR04</accession>
<feature type="domain" description="HTH cro/C1-type" evidence="1">
    <location>
        <begin position="7"/>
        <end position="38"/>
    </location>
</feature>
<dbReference type="CDD" id="cd00093">
    <property type="entry name" value="HTH_XRE"/>
    <property type="match status" value="1"/>
</dbReference>
<dbReference type="Proteomes" id="UP001172630">
    <property type="component" value="Unassembled WGS sequence"/>
</dbReference>
<organism evidence="2 3">
    <name type="scientific">Rhizobium calliandrae</name>
    <dbReference type="NCBI Taxonomy" id="1312182"/>
    <lineage>
        <taxon>Bacteria</taxon>
        <taxon>Pseudomonadati</taxon>
        <taxon>Pseudomonadota</taxon>
        <taxon>Alphaproteobacteria</taxon>
        <taxon>Hyphomicrobiales</taxon>
        <taxon>Rhizobiaceae</taxon>
        <taxon>Rhizobium/Agrobacterium group</taxon>
        <taxon>Rhizobium</taxon>
    </lineage>
</organism>
<dbReference type="EMBL" id="JARFYN010000138">
    <property type="protein sequence ID" value="MDL2410906.1"/>
    <property type="molecule type" value="Genomic_DNA"/>
</dbReference>
<comment type="caution">
    <text evidence="2">The sequence shown here is derived from an EMBL/GenBank/DDBJ whole genome shotgun (WGS) entry which is preliminary data.</text>
</comment>
<sequence>MLLVQYRMARAALGWEIREMAKRANVSTNTLVRFERGEELKRSTVDHLQSVLEAAGIEFIPENGGGPGVRLNKPTV</sequence>
<evidence type="ECO:0000259" key="1">
    <source>
        <dbReference type="PROSITE" id="PS50943"/>
    </source>
</evidence>
<evidence type="ECO:0000313" key="2">
    <source>
        <dbReference type="EMBL" id="MDL2410906.1"/>
    </source>
</evidence>
<keyword evidence="3" id="KW-1185">Reference proteome</keyword>
<dbReference type="InterPro" id="IPR010982">
    <property type="entry name" value="Lambda_DNA-bd_dom_sf"/>
</dbReference>
<dbReference type="InterPro" id="IPR001387">
    <property type="entry name" value="Cro/C1-type_HTH"/>
</dbReference>
<reference evidence="2" key="1">
    <citation type="submission" date="2023-06" db="EMBL/GenBank/DDBJ databases">
        <title>Phylogenetic Diversity of Rhizobium strains.</title>
        <authorList>
            <person name="Moura F.T."/>
            <person name="Helene L.C.F."/>
            <person name="Hungria M."/>
        </authorList>
    </citation>
    <scope>NUCLEOTIDE SEQUENCE</scope>
    <source>
        <strain evidence="2">CCGE524</strain>
    </source>
</reference>
<gene>
    <name evidence="2" type="ORF">PY650_36365</name>
</gene>
<dbReference type="Pfam" id="PF01381">
    <property type="entry name" value="HTH_3"/>
    <property type="match status" value="1"/>
</dbReference>
<dbReference type="PROSITE" id="PS50943">
    <property type="entry name" value="HTH_CROC1"/>
    <property type="match status" value="1"/>
</dbReference>
<dbReference type="SUPFAM" id="SSF47413">
    <property type="entry name" value="lambda repressor-like DNA-binding domains"/>
    <property type="match status" value="1"/>
</dbReference>
<evidence type="ECO:0000313" key="3">
    <source>
        <dbReference type="Proteomes" id="UP001172630"/>
    </source>
</evidence>